<feature type="region of interest" description="Disordered" evidence="1">
    <location>
        <begin position="1"/>
        <end position="68"/>
    </location>
</feature>
<sequence>MGLSWKKSDTHTHLSGANKRHSGIHTVTPTSKAEETNPKPKRGSPFGELQFGSEAGAPPKAYKSILGL</sequence>
<name>A0A1G7NHI6_9BACT</name>
<keyword evidence="3" id="KW-1185">Reference proteome</keyword>
<organism evidence="2 3">
    <name type="scientific">Terriglobus roseus</name>
    <dbReference type="NCBI Taxonomy" id="392734"/>
    <lineage>
        <taxon>Bacteria</taxon>
        <taxon>Pseudomonadati</taxon>
        <taxon>Acidobacteriota</taxon>
        <taxon>Terriglobia</taxon>
        <taxon>Terriglobales</taxon>
        <taxon>Acidobacteriaceae</taxon>
        <taxon>Terriglobus</taxon>
    </lineage>
</organism>
<gene>
    <name evidence="2" type="ORF">SAMN05444167_3147</name>
</gene>
<proteinExistence type="predicted"/>
<reference evidence="2 3" key="1">
    <citation type="submission" date="2016-10" db="EMBL/GenBank/DDBJ databases">
        <authorList>
            <person name="de Groot N.N."/>
        </authorList>
    </citation>
    <scope>NUCLEOTIDE SEQUENCE [LARGE SCALE GENOMIC DNA]</scope>
    <source>
        <strain evidence="2 3">GAS232</strain>
    </source>
</reference>
<evidence type="ECO:0000313" key="3">
    <source>
        <dbReference type="Proteomes" id="UP000182427"/>
    </source>
</evidence>
<dbReference type="Proteomes" id="UP000182427">
    <property type="component" value="Chromosome I"/>
</dbReference>
<accession>A0A1G7NHI6</accession>
<feature type="compositionally biased region" description="Basic and acidic residues" evidence="1">
    <location>
        <begin position="1"/>
        <end position="12"/>
    </location>
</feature>
<dbReference type="RefSeq" id="WP_083345977.1">
    <property type="nucleotide sequence ID" value="NZ_LT629690.1"/>
</dbReference>
<protein>
    <submittedName>
        <fullName evidence="2">Uncharacterized protein</fullName>
    </submittedName>
</protein>
<dbReference type="EMBL" id="LT629690">
    <property type="protein sequence ID" value="SDF73387.1"/>
    <property type="molecule type" value="Genomic_DNA"/>
</dbReference>
<evidence type="ECO:0000256" key="1">
    <source>
        <dbReference type="SAM" id="MobiDB-lite"/>
    </source>
</evidence>
<dbReference type="AlphaFoldDB" id="A0A1G7NHI6"/>
<evidence type="ECO:0000313" key="2">
    <source>
        <dbReference type="EMBL" id="SDF73387.1"/>
    </source>
</evidence>